<feature type="chain" id="PRO_5045684039" evidence="1">
    <location>
        <begin position="21"/>
        <end position="281"/>
    </location>
</feature>
<dbReference type="Proteomes" id="UP001168528">
    <property type="component" value="Unassembled WGS sequence"/>
</dbReference>
<evidence type="ECO:0000313" key="3">
    <source>
        <dbReference type="EMBL" id="MDO1451980.1"/>
    </source>
</evidence>
<dbReference type="InterPro" id="IPR000073">
    <property type="entry name" value="AB_hydrolase_1"/>
</dbReference>
<dbReference type="PRINTS" id="PR00111">
    <property type="entry name" value="ABHYDROLASE"/>
</dbReference>
<dbReference type="RefSeq" id="WP_302042773.1">
    <property type="nucleotide sequence ID" value="NZ_JAUKPO010000153.1"/>
</dbReference>
<dbReference type="PANTHER" id="PTHR46331:SF2">
    <property type="entry name" value="VALACYCLOVIR HYDROLASE"/>
    <property type="match status" value="1"/>
</dbReference>
<organism evidence="3 4">
    <name type="scientific">Rhodocytophaga aerolata</name>
    <dbReference type="NCBI Taxonomy" id="455078"/>
    <lineage>
        <taxon>Bacteria</taxon>
        <taxon>Pseudomonadati</taxon>
        <taxon>Bacteroidota</taxon>
        <taxon>Cytophagia</taxon>
        <taxon>Cytophagales</taxon>
        <taxon>Rhodocytophagaceae</taxon>
        <taxon>Rhodocytophaga</taxon>
    </lineage>
</organism>
<evidence type="ECO:0000313" key="4">
    <source>
        <dbReference type="Proteomes" id="UP001168528"/>
    </source>
</evidence>
<proteinExistence type="predicted"/>
<dbReference type="Gene3D" id="3.40.50.1820">
    <property type="entry name" value="alpha/beta hydrolase"/>
    <property type="match status" value="1"/>
</dbReference>
<accession>A0ABT8RIR2</accession>
<dbReference type="Pfam" id="PF00561">
    <property type="entry name" value="Abhydrolase_1"/>
    <property type="match status" value="1"/>
</dbReference>
<comment type="caution">
    <text evidence="3">The sequence shown here is derived from an EMBL/GenBank/DDBJ whole genome shotgun (WGS) entry which is preliminary data.</text>
</comment>
<keyword evidence="4" id="KW-1185">Reference proteome</keyword>
<dbReference type="SUPFAM" id="SSF53474">
    <property type="entry name" value="alpha/beta-Hydrolases"/>
    <property type="match status" value="1"/>
</dbReference>
<keyword evidence="3" id="KW-0378">Hydrolase</keyword>
<name>A0ABT8RIR2_9BACT</name>
<feature type="signal peptide" evidence="1">
    <location>
        <begin position="1"/>
        <end position="20"/>
    </location>
</feature>
<reference evidence="3" key="1">
    <citation type="submission" date="2023-07" db="EMBL/GenBank/DDBJ databases">
        <title>The genome sequence of Rhodocytophaga aerolata KACC 12507.</title>
        <authorList>
            <person name="Zhang X."/>
        </authorList>
    </citation>
    <scope>NUCLEOTIDE SEQUENCE</scope>
    <source>
        <strain evidence="3">KACC 12507</strain>
    </source>
</reference>
<dbReference type="PANTHER" id="PTHR46331">
    <property type="entry name" value="VALACYCLOVIR HYDROLASE"/>
    <property type="match status" value="1"/>
</dbReference>
<sequence>MKKYLIFLVLLIIINHQSYAQASAPMSKYGSNRDNGKYITIDKIKVYYETYGQGTPLLLLHGGLGSIVNFEKCIPELSKHYLIIAVDSPGHGRSSQLDSLSYPLLSTYLSQFIDLLKLDSLYIMGWSDGGILGLMLAAERADKVKKLIAVGANTRVDGLSEEAIKWIKSDLISWAKENTAWSKTYLSLTPQPEKLTTYLKNTQKMWLTDGYFPQSKIVSMKIPTLILQGDRDMIKLEHALEMHRSIIDSQLCILPNTSHSVFDEKPELMNEIAINFFNSTK</sequence>
<keyword evidence="1" id="KW-0732">Signal</keyword>
<dbReference type="InterPro" id="IPR029058">
    <property type="entry name" value="AB_hydrolase_fold"/>
</dbReference>
<protein>
    <submittedName>
        <fullName evidence="3">Alpha/beta hydrolase</fullName>
    </submittedName>
</protein>
<evidence type="ECO:0000256" key="1">
    <source>
        <dbReference type="SAM" id="SignalP"/>
    </source>
</evidence>
<dbReference type="GO" id="GO:0016787">
    <property type="term" value="F:hydrolase activity"/>
    <property type="evidence" value="ECO:0007669"/>
    <property type="project" value="UniProtKB-KW"/>
</dbReference>
<dbReference type="EMBL" id="JAUKPO010000153">
    <property type="protein sequence ID" value="MDO1451980.1"/>
    <property type="molecule type" value="Genomic_DNA"/>
</dbReference>
<feature type="domain" description="AB hydrolase-1" evidence="2">
    <location>
        <begin position="56"/>
        <end position="192"/>
    </location>
</feature>
<evidence type="ECO:0000259" key="2">
    <source>
        <dbReference type="Pfam" id="PF00561"/>
    </source>
</evidence>
<gene>
    <name evidence="3" type="ORF">Q0590_37270</name>
</gene>